<keyword evidence="1 3" id="KW-0238">DNA-binding</keyword>
<dbReference type="PANTHER" id="PTHR10270">
    <property type="entry name" value="SOX TRANSCRIPTION FACTOR"/>
    <property type="match status" value="1"/>
</dbReference>
<reference evidence="6" key="2">
    <citation type="journal article" date="2020" name="Nat. Commun.">
        <title>Large-scale genome sequencing of mycorrhizal fungi provides insights into the early evolution of symbiotic traits.</title>
        <authorList>
            <person name="Miyauchi S."/>
            <person name="Kiss E."/>
            <person name="Kuo A."/>
            <person name="Drula E."/>
            <person name="Kohler A."/>
            <person name="Sanchez-Garcia M."/>
            <person name="Morin E."/>
            <person name="Andreopoulos B."/>
            <person name="Barry K.W."/>
            <person name="Bonito G."/>
            <person name="Buee M."/>
            <person name="Carver A."/>
            <person name="Chen C."/>
            <person name="Cichocki N."/>
            <person name="Clum A."/>
            <person name="Culley D."/>
            <person name="Crous P.W."/>
            <person name="Fauchery L."/>
            <person name="Girlanda M."/>
            <person name="Hayes R.D."/>
            <person name="Keri Z."/>
            <person name="LaButti K."/>
            <person name="Lipzen A."/>
            <person name="Lombard V."/>
            <person name="Magnuson J."/>
            <person name="Maillard F."/>
            <person name="Murat C."/>
            <person name="Nolan M."/>
            <person name="Ohm R.A."/>
            <person name="Pangilinan J."/>
            <person name="Pereira M.F."/>
            <person name="Perotto S."/>
            <person name="Peter M."/>
            <person name="Pfister S."/>
            <person name="Riley R."/>
            <person name="Sitrit Y."/>
            <person name="Stielow J.B."/>
            <person name="Szollosi G."/>
            <person name="Zifcakova L."/>
            <person name="Stursova M."/>
            <person name="Spatafora J.W."/>
            <person name="Tedersoo L."/>
            <person name="Vaario L.M."/>
            <person name="Yamada A."/>
            <person name="Yan M."/>
            <person name="Wang P."/>
            <person name="Xu J."/>
            <person name="Bruns T."/>
            <person name="Baldrian P."/>
            <person name="Vilgalys R."/>
            <person name="Dunand C."/>
            <person name="Henrissat B."/>
            <person name="Grigoriev I.V."/>
            <person name="Hibbett D."/>
            <person name="Nagy L.G."/>
            <person name="Martin F.M."/>
        </authorList>
    </citation>
    <scope>NUCLEOTIDE SEQUENCE</scope>
    <source>
        <strain evidence="6">BED1</strain>
    </source>
</reference>
<dbReference type="Gene3D" id="1.10.30.10">
    <property type="entry name" value="High mobility group box domain"/>
    <property type="match status" value="1"/>
</dbReference>
<evidence type="ECO:0000259" key="5">
    <source>
        <dbReference type="PROSITE" id="PS50118"/>
    </source>
</evidence>
<feature type="compositionally biased region" description="Basic residues" evidence="4">
    <location>
        <begin position="139"/>
        <end position="150"/>
    </location>
</feature>
<protein>
    <recommendedName>
        <fullName evidence="5">HMG box domain-containing protein</fullName>
    </recommendedName>
</protein>
<feature type="region of interest" description="Disordered" evidence="4">
    <location>
        <begin position="17"/>
        <end position="56"/>
    </location>
</feature>
<feature type="region of interest" description="Disordered" evidence="4">
    <location>
        <begin position="277"/>
        <end position="475"/>
    </location>
</feature>
<feature type="region of interest" description="Disordered" evidence="4">
    <location>
        <begin position="135"/>
        <end position="264"/>
    </location>
</feature>
<dbReference type="SUPFAM" id="SSF47095">
    <property type="entry name" value="HMG-box"/>
    <property type="match status" value="1"/>
</dbReference>
<organism evidence="6 7">
    <name type="scientific">Boletus edulis BED1</name>
    <dbReference type="NCBI Taxonomy" id="1328754"/>
    <lineage>
        <taxon>Eukaryota</taxon>
        <taxon>Fungi</taxon>
        <taxon>Dikarya</taxon>
        <taxon>Basidiomycota</taxon>
        <taxon>Agaricomycotina</taxon>
        <taxon>Agaricomycetes</taxon>
        <taxon>Agaricomycetidae</taxon>
        <taxon>Boletales</taxon>
        <taxon>Boletineae</taxon>
        <taxon>Boletaceae</taxon>
        <taxon>Boletoideae</taxon>
        <taxon>Boletus</taxon>
    </lineage>
</organism>
<keyword evidence="7" id="KW-1185">Reference proteome</keyword>
<feature type="compositionally biased region" description="Low complexity" evidence="4">
    <location>
        <begin position="408"/>
        <end position="433"/>
    </location>
</feature>
<feature type="compositionally biased region" description="Polar residues" evidence="4">
    <location>
        <begin position="334"/>
        <end position="368"/>
    </location>
</feature>
<dbReference type="PROSITE" id="PS50118">
    <property type="entry name" value="HMG_BOX_2"/>
    <property type="match status" value="1"/>
</dbReference>
<proteinExistence type="predicted"/>
<gene>
    <name evidence="6" type="ORF">L210DRAFT_983544</name>
</gene>
<dbReference type="SMART" id="SM00398">
    <property type="entry name" value="HMG"/>
    <property type="match status" value="1"/>
</dbReference>
<keyword evidence="3" id="KW-0539">Nucleus</keyword>
<evidence type="ECO:0000256" key="4">
    <source>
        <dbReference type="SAM" id="MobiDB-lite"/>
    </source>
</evidence>
<evidence type="ECO:0000256" key="1">
    <source>
        <dbReference type="ARBA" id="ARBA00023125"/>
    </source>
</evidence>
<reference evidence="6" key="1">
    <citation type="submission" date="2019-10" db="EMBL/GenBank/DDBJ databases">
        <authorList>
            <consortium name="DOE Joint Genome Institute"/>
            <person name="Kuo A."/>
            <person name="Miyauchi S."/>
            <person name="Kiss E."/>
            <person name="Drula E."/>
            <person name="Kohler A."/>
            <person name="Sanchez-Garcia M."/>
            <person name="Andreopoulos B."/>
            <person name="Barry K.W."/>
            <person name="Bonito G."/>
            <person name="Buee M."/>
            <person name="Carver A."/>
            <person name="Chen C."/>
            <person name="Cichocki N."/>
            <person name="Clum A."/>
            <person name="Culley D."/>
            <person name="Crous P.W."/>
            <person name="Fauchery L."/>
            <person name="Girlanda M."/>
            <person name="Hayes R."/>
            <person name="Keri Z."/>
            <person name="LaButti K."/>
            <person name="Lipzen A."/>
            <person name="Lombard V."/>
            <person name="Magnuson J."/>
            <person name="Maillard F."/>
            <person name="Morin E."/>
            <person name="Murat C."/>
            <person name="Nolan M."/>
            <person name="Ohm R."/>
            <person name="Pangilinan J."/>
            <person name="Pereira M."/>
            <person name="Perotto S."/>
            <person name="Peter M."/>
            <person name="Riley R."/>
            <person name="Sitrit Y."/>
            <person name="Stielow B."/>
            <person name="Szollosi G."/>
            <person name="Zifcakova L."/>
            <person name="Stursova M."/>
            <person name="Spatafora J.W."/>
            <person name="Tedersoo L."/>
            <person name="Vaario L.-M."/>
            <person name="Yamada A."/>
            <person name="Yan M."/>
            <person name="Wang P."/>
            <person name="Xu J."/>
            <person name="Bruns T."/>
            <person name="Baldrian P."/>
            <person name="Vilgalys R."/>
            <person name="Henrissat B."/>
            <person name="Grigoriev I.V."/>
            <person name="Hibbett D."/>
            <person name="Nagy L.G."/>
            <person name="Martin F.M."/>
        </authorList>
    </citation>
    <scope>NUCLEOTIDE SEQUENCE</scope>
    <source>
        <strain evidence="6">BED1</strain>
    </source>
</reference>
<dbReference type="AlphaFoldDB" id="A0AAD4GD32"/>
<evidence type="ECO:0000256" key="3">
    <source>
        <dbReference type="PROSITE-ProRule" id="PRU00267"/>
    </source>
</evidence>
<feature type="DNA-binding region" description="HMG box" evidence="3">
    <location>
        <begin position="69"/>
        <end position="137"/>
    </location>
</feature>
<dbReference type="Pfam" id="PF00505">
    <property type="entry name" value="HMG_box"/>
    <property type="match status" value="1"/>
</dbReference>
<dbReference type="GO" id="GO:0030154">
    <property type="term" value="P:cell differentiation"/>
    <property type="evidence" value="ECO:0007669"/>
    <property type="project" value="TreeGrafter"/>
</dbReference>
<feature type="compositionally biased region" description="Polar residues" evidence="4">
    <location>
        <begin position="450"/>
        <end position="459"/>
    </location>
</feature>
<accession>A0AAD4GD32</accession>
<comment type="caution">
    <text evidence="6">The sequence shown here is derived from an EMBL/GenBank/DDBJ whole genome shotgun (WGS) entry which is preliminary data.</text>
</comment>
<feature type="compositionally biased region" description="Polar residues" evidence="4">
    <location>
        <begin position="158"/>
        <end position="178"/>
    </location>
</feature>
<feature type="compositionally biased region" description="Low complexity" evidence="4">
    <location>
        <begin position="211"/>
        <end position="224"/>
    </location>
</feature>
<dbReference type="InterPro" id="IPR009071">
    <property type="entry name" value="HMG_box_dom"/>
</dbReference>
<dbReference type="GO" id="GO:0000978">
    <property type="term" value="F:RNA polymerase II cis-regulatory region sequence-specific DNA binding"/>
    <property type="evidence" value="ECO:0007669"/>
    <property type="project" value="TreeGrafter"/>
</dbReference>
<sequence length="475" mass="51446">MQGYNPSLRGQHHVVAQPSGFVHDHGSPSGSDDDAGYLAYPDPHKMEPGVDDDSNAALTSQTLNADGTPKRPMNAFMIFARRRRPQVAAENQSMRTGEVSKILSREWNEMSMSEKQFYLDQAKILKDNFNQKYPDYVYKRRPNNSRKRRKTDPAPALSSGQASTSDLLDEQSGSTEYSEVSPVEVADMDDSHLGGQDVRYASLPAEASGEAYSSAPSRASSYQPPDVPYHPLGDTRVSYASRAGRATPDTAIGSSVSSVARGSDSHGANYYHPYLSVQQQHHHAQPSTYFQGSGSTGEVWSSTRDDQSRAQIQSWSQTSQDLGVDDRHRGYPQLGSSHAWANTSASEGIPSSNSAASTASFEFPTLNSPFYPAQSGAQEAFPSSSIPPISVPSQQYGAVASMPGNPVSARSYSSLQQAYSSGSSSTIGSYQQQARTAPTHHSGQPVAYPHTQSTSTPPTGSEGDPSQMRYWPRER</sequence>
<feature type="compositionally biased region" description="Polar residues" evidence="4">
    <location>
        <begin position="309"/>
        <end position="321"/>
    </location>
</feature>
<feature type="compositionally biased region" description="Low complexity" evidence="4">
    <location>
        <begin position="253"/>
        <end position="262"/>
    </location>
</feature>
<dbReference type="GO" id="GO:0001228">
    <property type="term" value="F:DNA-binding transcription activator activity, RNA polymerase II-specific"/>
    <property type="evidence" value="ECO:0007669"/>
    <property type="project" value="TreeGrafter"/>
</dbReference>
<feature type="domain" description="HMG box" evidence="5">
    <location>
        <begin position="69"/>
        <end position="137"/>
    </location>
</feature>
<dbReference type="GO" id="GO:0005634">
    <property type="term" value="C:nucleus"/>
    <property type="evidence" value="ECO:0007669"/>
    <property type="project" value="UniProtKB-UniRule"/>
</dbReference>
<feature type="compositionally biased region" description="Low complexity" evidence="4">
    <location>
        <begin position="382"/>
        <end position="393"/>
    </location>
</feature>
<dbReference type="PANTHER" id="PTHR10270:SF161">
    <property type="entry name" value="SEX-DETERMINING REGION Y PROTEIN"/>
    <property type="match status" value="1"/>
</dbReference>
<dbReference type="InterPro" id="IPR036910">
    <property type="entry name" value="HMG_box_dom_sf"/>
</dbReference>
<evidence type="ECO:0000313" key="7">
    <source>
        <dbReference type="Proteomes" id="UP001194468"/>
    </source>
</evidence>
<dbReference type="Proteomes" id="UP001194468">
    <property type="component" value="Unassembled WGS sequence"/>
</dbReference>
<dbReference type="InterPro" id="IPR050140">
    <property type="entry name" value="SRY-related_HMG-box_TF-like"/>
</dbReference>
<feature type="compositionally biased region" description="Polar residues" evidence="4">
    <location>
        <begin position="285"/>
        <end position="302"/>
    </location>
</feature>
<dbReference type="EMBL" id="WHUW01000022">
    <property type="protein sequence ID" value="KAF8436273.1"/>
    <property type="molecule type" value="Genomic_DNA"/>
</dbReference>
<name>A0AAD4GD32_BOLED</name>
<keyword evidence="2" id="KW-0804">Transcription</keyword>
<evidence type="ECO:0000313" key="6">
    <source>
        <dbReference type="EMBL" id="KAF8436273.1"/>
    </source>
</evidence>
<evidence type="ECO:0000256" key="2">
    <source>
        <dbReference type="ARBA" id="ARBA00023163"/>
    </source>
</evidence>